<protein>
    <recommendedName>
        <fullName evidence="7">FXYD domain-containing ion transport regulator</fullName>
    </recommendedName>
</protein>
<evidence type="ECO:0000256" key="2">
    <source>
        <dbReference type="ARBA" id="ARBA00005948"/>
    </source>
</evidence>
<evidence type="ECO:0000256" key="1">
    <source>
        <dbReference type="ARBA" id="ARBA00004167"/>
    </source>
</evidence>
<organism evidence="8 9">
    <name type="scientific">Hemibagrus guttatus</name>
    <dbReference type="NCBI Taxonomy" id="175788"/>
    <lineage>
        <taxon>Eukaryota</taxon>
        <taxon>Metazoa</taxon>
        <taxon>Chordata</taxon>
        <taxon>Craniata</taxon>
        <taxon>Vertebrata</taxon>
        <taxon>Euteleostomi</taxon>
        <taxon>Actinopterygii</taxon>
        <taxon>Neopterygii</taxon>
        <taxon>Teleostei</taxon>
        <taxon>Ostariophysi</taxon>
        <taxon>Siluriformes</taxon>
        <taxon>Bagridae</taxon>
        <taxon>Hemibagrus</taxon>
    </lineage>
</organism>
<sequence length="94" mass="10535">MSSAGAPNVDPDADFVYDYETLCIIGLSFAGVLVFLSLLLLAGNRIRCCRKSKWLVPTKSVSWKISGKPDTRSWSPRLIDVCEERRLDHLVLSH</sequence>
<feature type="transmembrane region" description="Helical" evidence="7">
    <location>
        <begin position="24"/>
        <end position="43"/>
    </location>
</feature>
<dbReference type="GO" id="GO:0099106">
    <property type="term" value="F:ion channel regulator activity"/>
    <property type="evidence" value="ECO:0007669"/>
    <property type="project" value="InterPro"/>
</dbReference>
<evidence type="ECO:0000313" key="9">
    <source>
        <dbReference type="Proteomes" id="UP001274896"/>
    </source>
</evidence>
<keyword evidence="4 7" id="KW-0812">Transmembrane</keyword>
<evidence type="ECO:0000313" key="8">
    <source>
        <dbReference type="EMBL" id="KAK3531496.1"/>
    </source>
</evidence>
<comment type="similarity">
    <text evidence="2 7">Belongs to the FXYD family.</text>
</comment>
<keyword evidence="9" id="KW-1185">Reference proteome</keyword>
<dbReference type="InterPro" id="IPR000272">
    <property type="entry name" value="Ion-transport_regulator_FXYD"/>
</dbReference>
<dbReference type="GO" id="GO:0043269">
    <property type="term" value="P:regulation of monoatomic ion transport"/>
    <property type="evidence" value="ECO:0007669"/>
    <property type="project" value="InterPro"/>
</dbReference>
<evidence type="ECO:0000256" key="7">
    <source>
        <dbReference type="RuleBase" id="RU364131"/>
    </source>
</evidence>
<dbReference type="GO" id="GO:0006811">
    <property type="term" value="P:monoatomic ion transport"/>
    <property type="evidence" value="ECO:0007669"/>
    <property type="project" value="UniProtKB-KW"/>
</dbReference>
<keyword evidence="3 7" id="KW-0813">Transport</keyword>
<keyword evidence="5 7" id="KW-0406">Ion transport</keyword>
<evidence type="ECO:0000256" key="3">
    <source>
        <dbReference type="ARBA" id="ARBA00022448"/>
    </source>
</evidence>
<evidence type="ECO:0000256" key="5">
    <source>
        <dbReference type="ARBA" id="ARBA00023065"/>
    </source>
</evidence>
<comment type="caution">
    <text evidence="8">The sequence shown here is derived from an EMBL/GenBank/DDBJ whole genome shotgun (WGS) entry which is preliminary data.</text>
</comment>
<dbReference type="AlphaFoldDB" id="A0AAE0V317"/>
<dbReference type="Gene3D" id="1.20.5.780">
    <property type="entry name" value="Single helix bin"/>
    <property type="match status" value="1"/>
</dbReference>
<keyword evidence="6 7" id="KW-0472">Membrane</keyword>
<dbReference type="Pfam" id="PF02038">
    <property type="entry name" value="ATP1G1_PLM_MAT8"/>
    <property type="match status" value="1"/>
</dbReference>
<keyword evidence="7" id="KW-1133">Transmembrane helix</keyword>
<evidence type="ECO:0000256" key="4">
    <source>
        <dbReference type="ARBA" id="ARBA00022692"/>
    </source>
</evidence>
<accession>A0AAE0V317</accession>
<name>A0AAE0V317_9TELE</name>
<gene>
    <name evidence="8" type="ORF">QTP70_023291</name>
</gene>
<reference evidence="8" key="1">
    <citation type="submission" date="2023-06" db="EMBL/GenBank/DDBJ databases">
        <title>Male Hemibagrus guttatus genome.</title>
        <authorList>
            <person name="Bian C."/>
        </authorList>
    </citation>
    <scope>NUCLEOTIDE SEQUENCE</scope>
    <source>
        <strain evidence="8">Male_cb2023</strain>
        <tissue evidence="8">Muscle</tissue>
    </source>
</reference>
<proteinExistence type="inferred from homology"/>
<dbReference type="EMBL" id="JAUCMX010000011">
    <property type="protein sequence ID" value="KAK3531496.1"/>
    <property type="molecule type" value="Genomic_DNA"/>
</dbReference>
<dbReference type="Proteomes" id="UP001274896">
    <property type="component" value="Unassembled WGS sequence"/>
</dbReference>
<evidence type="ECO:0000256" key="6">
    <source>
        <dbReference type="ARBA" id="ARBA00023136"/>
    </source>
</evidence>
<dbReference type="GO" id="GO:0016020">
    <property type="term" value="C:membrane"/>
    <property type="evidence" value="ECO:0007669"/>
    <property type="project" value="UniProtKB-SubCell"/>
</dbReference>
<comment type="subcellular location">
    <subcellularLocation>
        <location evidence="1">Membrane</location>
        <topology evidence="1">Single-pass membrane protein</topology>
    </subcellularLocation>
</comment>